<dbReference type="PANTHER" id="PTHR43133:SF46">
    <property type="entry name" value="RNA POLYMERASE SIGMA-70 FACTOR ECF SUBFAMILY"/>
    <property type="match status" value="1"/>
</dbReference>
<evidence type="ECO:0000259" key="6">
    <source>
        <dbReference type="Pfam" id="PF08281"/>
    </source>
</evidence>
<dbReference type="PANTHER" id="PTHR43133">
    <property type="entry name" value="RNA POLYMERASE ECF-TYPE SIGMA FACTO"/>
    <property type="match status" value="1"/>
</dbReference>
<evidence type="ECO:0000256" key="5">
    <source>
        <dbReference type="SAM" id="Coils"/>
    </source>
</evidence>
<protein>
    <submittedName>
        <fullName evidence="7">RNA polymerase sigma factor, sigma-70 family</fullName>
    </submittedName>
</protein>
<keyword evidence="3" id="KW-0731">Sigma factor</keyword>
<organism evidence="7 8">
    <name type="scientific">Echinicola vietnamensis (strain DSM 17526 / LMG 23754 / KMM 6221)</name>
    <dbReference type="NCBI Taxonomy" id="926556"/>
    <lineage>
        <taxon>Bacteria</taxon>
        <taxon>Pseudomonadati</taxon>
        <taxon>Bacteroidota</taxon>
        <taxon>Cytophagia</taxon>
        <taxon>Cytophagales</taxon>
        <taxon>Cyclobacteriaceae</taxon>
        <taxon>Echinicola</taxon>
    </lineage>
</organism>
<keyword evidence="8" id="KW-1185">Reference proteome</keyword>
<dbReference type="SUPFAM" id="SSF88946">
    <property type="entry name" value="Sigma2 domain of RNA polymerase sigma factors"/>
    <property type="match status" value="1"/>
</dbReference>
<evidence type="ECO:0000256" key="3">
    <source>
        <dbReference type="ARBA" id="ARBA00023082"/>
    </source>
</evidence>
<reference evidence="8" key="1">
    <citation type="submission" date="2012-02" db="EMBL/GenBank/DDBJ databases">
        <title>The complete genome of Echinicola vietnamensis DSM 17526.</title>
        <authorList>
            <person name="Lucas S."/>
            <person name="Copeland A."/>
            <person name="Lapidus A."/>
            <person name="Glavina del Rio T."/>
            <person name="Dalin E."/>
            <person name="Tice H."/>
            <person name="Bruce D."/>
            <person name="Goodwin L."/>
            <person name="Pitluck S."/>
            <person name="Peters L."/>
            <person name="Ovchinnikova G."/>
            <person name="Teshima H."/>
            <person name="Kyrpides N."/>
            <person name="Mavromatis K."/>
            <person name="Ivanova N."/>
            <person name="Brettin T."/>
            <person name="Detter J.C."/>
            <person name="Han C."/>
            <person name="Larimer F."/>
            <person name="Land M."/>
            <person name="Hauser L."/>
            <person name="Markowitz V."/>
            <person name="Cheng J.-F."/>
            <person name="Hugenholtz P."/>
            <person name="Woyke T."/>
            <person name="Wu D."/>
            <person name="Brambilla E."/>
            <person name="Klenk H.-P."/>
            <person name="Eisen J.A."/>
        </authorList>
    </citation>
    <scope>NUCLEOTIDE SEQUENCE [LARGE SCALE GENOMIC DNA]</scope>
    <source>
        <strain evidence="8">DSM 17526 / LMG 23754 / KMM 6221</strain>
    </source>
</reference>
<dbReference type="Pfam" id="PF08281">
    <property type="entry name" value="Sigma70_r4_2"/>
    <property type="match status" value="1"/>
</dbReference>
<dbReference type="CDD" id="cd06171">
    <property type="entry name" value="Sigma70_r4"/>
    <property type="match status" value="1"/>
</dbReference>
<dbReference type="NCBIfam" id="TIGR02937">
    <property type="entry name" value="sigma70-ECF"/>
    <property type="match status" value="1"/>
</dbReference>
<dbReference type="GO" id="GO:0006352">
    <property type="term" value="P:DNA-templated transcription initiation"/>
    <property type="evidence" value="ECO:0007669"/>
    <property type="project" value="InterPro"/>
</dbReference>
<dbReference type="Gene3D" id="1.10.10.10">
    <property type="entry name" value="Winged helix-like DNA-binding domain superfamily/Winged helix DNA-binding domain"/>
    <property type="match status" value="1"/>
</dbReference>
<keyword evidence="5" id="KW-0175">Coiled coil</keyword>
<dbReference type="InterPro" id="IPR036388">
    <property type="entry name" value="WH-like_DNA-bd_sf"/>
</dbReference>
<dbReference type="SUPFAM" id="SSF88659">
    <property type="entry name" value="Sigma3 and sigma4 domains of RNA polymerase sigma factors"/>
    <property type="match status" value="1"/>
</dbReference>
<dbReference type="STRING" id="926556.Echvi_2655"/>
<dbReference type="EMBL" id="CP003346">
    <property type="protein sequence ID" value="AGA78895.1"/>
    <property type="molecule type" value="Genomic_DNA"/>
</dbReference>
<proteinExistence type="inferred from homology"/>
<dbReference type="InterPro" id="IPR014284">
    <property type="entry name" value="RNA_pol_sigma-70_dom"/>
</dbReference>
<evidence type="ECO:0000313" key="7">
    <source>
        <dbReference type="EMBL" id="AGA78895.1"/>
    </source>
</evidence>
<dbReference type="InterPro" id="IPR013325">
    <property type="entry name" value="RNA_pol_sigma_r2"/>
</dbReference>
<evidence type="ECO:0000256" key="1">
    <source>
        <dbReference type="ARBA" id="ARBA00010641"/>
    </source>
</evidence>
<feature type="coiled-coil region" evidence="5">
    <location>
        <begin position="145"/>
        <end position="172"/>
    </location>
</feature>
<name>L0G204_ECHVK</name>
<dbReference type="AlphaFoldDB" id="L0G204"/>
<keyword evidence="4" id="KW-0804">Transcription</keyword>
<feature type="domain" description="RNA polymerase sigma factor 70 region 4 type 2" evidence="6">
    <location>
        <begin position="153"/>
        <end position="206"/>
    </location>
</feature>
<dbReference type="InterPro" id="IPR039425">
    <property type="entry name" value="RNA_pol_sigma-70-like"/>
</dbReference>
<dbReference type="eggNOG" id="COG1595">
    <property type="taxonomic scope" value="Bacteria"/>
</dbReference>
<sequence length="217" mass="25708">MKKTQTTNLDPNAEFPMLLMKHSKIMIVYADKSDLEVWNSFKNGDESAFNFIYRKHVRELYNYGMQICKQHEWVMDCLQAMFVDLRKRCIRLGDVRSIKGYLFTVFHRELFKLIRKKRKGEFVAIDESTDQFLIEASPETKLIAQELSGERKKELEEALNQLTKRERQAILLLYQEELNYKEIADLMEFKEVKTARSLVYKAMGKLKEIFNVNGCLK</sequence>
<keyword evidence="2" id="KW-0805">Transcription regulation</keyword>
<gene>
    <name evidence="7" type="ordered locus">Echvi_2655</name>
</gene>
<dbReference type="HOGENOM" id="CLU_047691_4_2_10"/>
<evidence type="ECO:0000256" key="4">
    <source>
        <dbReference type="ARBA" id="ARBA00023163"/>
    </source>
</evidence>
<comment type="similarity">
    <text evidence="1">Belongs to the sigma-70 factor family. ECF subfamily.</text>
</comment>
<dbReference type="KEGG" id="evi:Echvi_2655"/>
<dbReference type="PATRIC" id="fig|926556.3.peg.2806"/>
<dbReference type="Gene3D" id="1.10.1740.10">
    <property type="match status" value="1"/>
</dbReference>
<dbReference type="GO" id="GO:0016987">
    <property type="term" value="F:sigma factor activity"/>
    <property type="evidence" value="ECO:0007669"/>
    <property type="project" value="UniProtKB-KW"/>
</dbReference>
<dbReference type="GO" id="GO:0003677">
    <property type="term" value="F:DNA binding"/>
    <property type="evidence" value="ECO:0007669"/>
    <property type="project" value="InterPro"/>
</dbReference>
<dbReference type="OrthoDB" id="9150024at2"/>
<dbReference type="RefSeq" id="WP_015266448.1">
    <property type="nucleotide sequence ID" value="NC_019904.1"/>
</dbReference>
<dbReference type="InterPro" id="IPR013249">
    <property type="entry name" value="RNA_pol_sigma70_r4_t2"/>
</dbReference>
<evidence type="ECO:0000313" key="8">
    <source>
        <dbReference type="Proteomes" id="UP000010796"/>
    </source>
</evidence>
<dbReference type="Proteomes" id="UP000010796">
    <property type="component" value="Chromosome"/>
</dbReference>
<accession>L0G204</accession>
<dbReference type="InterPro" id="IPR013324">
    <property type="entry name" value="RNA_pol_sigma_r3/r4-like"/>
</dbReference>
<evidence type="ECO:0000256" key="2">
    <source>
        <dbReference type="ARBA" id="ARBA00023015"/>
    </source>
</evidence>